<dbReference type="EMBL" id="BDGX01000026">
    <property type="protein sequence ID" value="GAV50770.1"/>
    <property type="molecule type" value="Genomic_DNA"/>
</dbReference>
<evidence type="ECO:0008006" key="5">
    <source>
        <dbReference type="Google" id="ProtNLM"/>
    </source>
</evidence>
<keyword evidence="2" id="KW-1133">Transmembrane helix</keyword>
<keyword evidence="1" id="KW-0175">Coiled coil</keyword>
<protein>
    <recommendedName>
        <fullName evidence="5">Glucose-signaling factor 2</fullName>
    </recommendedName>
</protein>
<dbReference type="Pfam" id="PF11055">
    <property type="entry name" value="Gsf2"/>
    <property type="match status" value="1"/>
</dbReference>
<accession>A0A1Q3A5C0</accession>
<dbReference type="GO" id="GO:0005789">
    <property type="term" value="C:endoplasmic reticulum membrane"/>
    <property type="evidence" value="ECO:0007669"/>
    <property type="project" value="EnsemblFungi"/>
</dbReference>
<dbReference type="eggNOG" id="ENOG502QT03">
    <property type="taxonomic scope" value="Eukaryota"/>
</dbReference>
<sequence>MEVSVRFNADVEKDFAFQVDREDRLRDKIARIFRKNGTGMGHFMVLRPTIFHKEEPAGYYKSMHPGYMTEGGCILYDYDADSSEYMQLLDEEKPVFEQVWPSQLILPKWDVSKVNVFTYAFIMLAWLYTDLPDCISPTPGICLTNCMSKLLIPVLDYLELYDLSSHLRLEVTPGYSSLLAQWGFFTFHVFKVLLITLFFAVGLCNPVSFNPFKVMRITKMDLTQPSIKNLVKSLGWVGIRKGTQEQYQATFYEYIMKQYGNTVKASKAGKLRVAINPGVPLSDGEGFQTPLSQRFEIDTFEKAEKEGKFYFSEAYFIELENNLKSNVEKCRGDIGLMNAEVKRFRRYGLFEPNAKIERLVEIRKRTFEKLHEEEEAEIERKRLEKVAKRREGERIKEEKETKKIR</sequence>
<dbReference type="InterPro" id="IPR022757">
    <property type="entry name" value="Gsf2"/>
</dbReference>
<dbReference type="Proteomes" id="UP000187013">
    <property type="component" value="Unassembled WGS sequence"/>
</dbReference>
<dbReference type="GO" id="GO:0034394">
    <property type="term" value="P:protein localization to cell surface"/>
    <property type="evidence" value="ECO:0007669"/>
    <property type="project" value="EnsemblFungi"/>
</dbReference>
<proteinExistence type="predicted"/>
<dbReference type="OrthoDB" id="4076669at2759"/>
<evidence type="ECO:0000256" key="2">
    <source>
        <dbReference type="SAM" id="Phobius"/>
    </source>
</evidence>
<keyword evidence="2" id="KW-0812">Transmembrane</keyword>
<comment type="caution">
    <text evidence="3">The sequence shown here is derived from an EMBL/GenBank/DDBJ whole genome shotgun (WGS) entry which is preliminary data.</text>
</comment>
<gene>
    <name evidence="3" type="ORF">ZYGR_0Z01930</name>
</gene>
<keyword evidence="2" id="KW-0472">Membrane</keyword>
<name>A0A1Q3A5C0_ZYGRO</name>
<feature type="coiled-coil region" evidence="1">
    <location>
        <begin position="364"/>
        <end position="393"/>
    </location>
</feature>
<reference evidence="3 4" key="1">
    <citation type="submission" date="2016-08" db="EMBL/GenBank/DDBJ databases">
        <title>Draft genome sequence of allopolyploid Zygosaccharomyces rouxii.</title>
        <authorList>
            <person name="Watanabe J."/>
            <person name="Uehara K."/>
            <person name="Mogi Y."/>
            <person name="Tsukioka Y."/>
        </authorList>
    </citation>
    <scope>NUCLEOTIDE SEQUENCE [LARGE SCALE GENOMIC DNA]</scope>
    <source>
        <strain evidence="3 4">NBRC 110957</strain>
    </source>
</reference>
<evidence type="ECO:0000313" key="4">
    <source>
        <dbReference type="Proteomes" id="UP000187013"/>
    </source>
</evidence>
<dbReference type="GO" id="GO:0006457">
    <property type="term" value="P:protein folding"/>
    <property type="evidence" value="ECO:0007669"/>
    <property type="project" value="EnsemblFungi"/>
</dbReference>
<dbReference type="AlphaFoldDB" id="A0A1Q3A5C0"/>
<organism evidence="3 4">
    <name type="scientific">Zygosaccharomyces rouxii</name>
    <dbReference type="NCBI Taxonomy" id="4956"/>
    <lineage>
        <taxon>Eukaryota</taxon>
        <taxon>Fungi</taxon>
        <taxon>Dikarya</taxon>
        <taxon>Ascomycota</taxon>
        <taxon>Saccharomycotina</taxon>
        <taxon>Saccharomycetes</taxon>
        <taxon>Saccharomycetales</taxon>
        <taxon>Saccharomycetaceae</taxon>
        <taxon>Zygosaccharomyces</taxon>
    </lineage>
</organism>
<evidence type="ECO:0000256" key="1">
    <source>
        <dbReference type="SAM" id="Coils"/>
    </source>
</evidence>
<dbReference type="OMA" id="IMLAWLY"/>
<feature type="transmembrane region" description="Helical" evidence="2">
    <location>
        <begin position="185"/>
        <end position="209"/>
    </location>
</feature>
<dbReference type="GO" id="GO:0051082">
    <property type="term" value="F:unfolded protein binding"/>
    <property type="evidence" value="ECO:0007669"/>
    <property type="project" value="EnsemblFungi"/>
</dbReference>
<evidence type="ECO:0000313" key="3">
    <source>
        <dbReference type="EMBL" id="GAV50770.1"/>
    </source>
</evidence>